<comment type="similarity">
    <text evidence="1">Belongs to the phosphoglycerate mutase family. BPG-dependent PGAM subfamily.</text>
</comment>
<keyword evidence="3" id="KW-0312">Gluconeogenesis</keyword>
<dbReference type="OrthoDB" id="9781415at2"/>
<keyword evidence="4" id="KW-0324">Glycolysis</keyword>
<organism evidence="9 10">
    <name type="scientific">Pseudooceanicola algae</name>
    <dbReference type="NCBI Taxonomy" id="1537215"/>
    <lineage>
        <taxon>Bacteria</taxon>
        <taxon>Pseudomonadati</taxon>
        <taxon>Pseudomonadota</taxon>
        <taxon>Alphaproteobacteria</taxon>
        <taxon>Rhodobacterales</taxon>
        <taxon>Paracoccaceae</taxon>
        <taxon>Pseudooceanicola</taxon>
    </lineage>
</organism>
<dbReference type="AlphaFoldDB" id="A0A418SBV0"/>
<evidence type="ECO:0000256" key="5">
    <source>
        <dbReference type="ARBA" id="ARBA00023235"/>
    </source>
</evidence>
<dbReference type="PANTHER" id="PTHR11931">
    <property type="entry name" value="PHOSPHOGLYCERATE MUTASE"/>
    <property type="match status" value="1"/>
</dbReference>
<dbReference type="InterPro" id="IPR029033">
    <property type="entry name" value="His_PPase_superfam"/>
</dbReference>
<dbReference type="KEGG" id="palw:PSAL_037910"/>
<name>A0A418SBV0_9RHOB</name>
<evidence type="ECO:0000256" key="6">
    <source>
        <dbReference type="PIRSR" id="PIRSR613078-1"/>
    </source>
</evidence>
<dbReference type="GO" id="GO:0004619">
    <property type="term" value="F:phosphoglycerate mutase activity"/>
    <property type="evidence" value="ECO:0007669"/>
    <property type="project" value="UniProtKB-EC"/>
</dbReference>
<keyword evidence="9" id="KW-0614">Plasmid</keyword>
<accession>A0A418SBV0</accession>
<evidence type="ECO:0000256" key="2">
    <source>
        <dbReference type="ARBA" id="ARBA00012028"/>
    </source>
</evidence>
<dbReference type="RefSeq" id="WP_119840911.1">
    <property type="nucleotide sequence ID" value="NZ_CP060438.1"/>
</dbReference>
<dbReference type="InterPro" id="IPR005952">
    <property type="entry name" value="Phosphogly_mut1"/>
</dbReference>
<proteinExistence type="inferred from homology"/>
<dbReference type="Gene3D" id="3.40.50.1240">
    <property type="entry name" value="Phosphoglycerate mutase-like"/>
    <property type="match status" value="1"/>
</dbReference>
<evidence type="ECO:0000256" key="4">
    <source>
        <dbReference type="ARBA" id="ARBA00023152"/>
    </source>
</evidence>
<evidence type="ECO:0000313" key="10">
    <source>
        <dbReference type="Proteomes" id="UP000283786"/>
    </source>
</evidence>
<keyword evidence="10" id="KW-1185">Reference proteome</keyword>
<dbReference type="InterPro" id="IPR013078">
    <property type="entry name" value="His_Pase_superF_clade-1"/>
</dbReference>
<dbReference type="Pfam" id="PF00300">
    <property type="entry name" value="His_Phos_1"/>
    <property type="match status" value="1"/>
</dbReference>
<feature type="active site" description="Proton donor/acceptor" evidence="6">
    <location>
        <position position="97"/>
    </location>
</feature>
<evidence type="ECO:0000256" key="7">
    <source>
        <dbReference type="PIRSR" id="PIRSR613078-2"/>
    </source>
</evidence>
<evidence type="ECO:0000313" key="9">
    <source>
        <dbReference type="EMBL" id="QPM92527.1"/>
    </source>
</evidence>
<feature type="binding site" evidence="7">
    <location>
        <position position="67"/>
    </location>
    <ligand>
        <name>substrate</name>
    </ligand>
</feature>
<geneLocation type="plasmid" evidence="9 10">
    <name>p111</name>
</geneLocation>
<dbReference type="EC" id="5.4.2.11" evidence="2"/>
<dbReference type="SUPFAM" id="SSF53254">
    <property type="entry name" value="Phosphoglycerate mutase-like"/>
    <property type="match status" value="1"/>
</dbReference>
<feature type="site" description="Transition state stabilizer" evidence="8">
    <location>
        <position position="170"/>
    </location>
</feature>
<gene>
    <name evidence="9" type="primary">gpmA</name>
    <name evidence="9" type="ORF">PSAL_037910</name>
</gene>
<dbReference type="EMBL" id="CP060438">
    <property type="protein sequence ID" value="QPM92527.1"/>
    <property type="molecule type" value="Genomic_DNA"/>
</dbReference>
<dbReference type="Proteomes" id="UP000283786">
    <property type="component" value="Plasmid p111"/>
</dbReference>
<keyword evidence="5 9" id="KW-0413">Isomerase</keyword>
<evidence type="ECO:0000256" key="3">
    <source>
        <dbReference type="ARBA" id="ARBA00022432"/>
    </source>
</evidence>
<protein>
    <recommendedName>
        <fullName evidence="2">phosphoglycerate mutase (2,3-diphosphoglycerate-dependent)</fullName>
        <ecNumber evidence="2">5.4.2.11</ecNumber>
    </recommendedName>
</protein>
<dbReference type="GO" id="GO:0006094">
    <property type="term" value="P:gluconeogenesis"/>
    <property type="evidence" value="ECO:0007669"/>
    <property type="project" value="UniProtKB-KW"/>
</dbReference>
<reference evidence="9 10" key="1">
    <citation type="submission" date="2020-08" db="EMBL/GenBank/DDBJ databases">
        <title>Genome sequence of Rhodobacteraceae bacterium Lw-13e.</title>
        <authorList>
            <person name="Poehlein A."/>
            <person name="Wolter L."/>
            <person name="Daniel R."/>
            <person name="Brinkhoff T."/>
        </authorList>
    </citation>
    <scope>NUCLEOTIDE SEQUENCE [LARGE SCALE GENOMIC DNA]</scope>
    <source>
        <strain evidence="9 10">Lw-13e</strain>
        <plasmid evidence="9 10">p111</plasmid>
    </source>
</reference>
<sequence length="228" mass="25002">MAEPSYIVFLRHGDYHQRKGAPSARQPFALTDAGLDQTCEGAQELAAMLADLARPLAPQAYTSRQLRAWQTATGLLERLRAQGHSLDPIKQTSALGERSVGAVANLTIAEIEAVLQADPRYEVPPPGWKSDSAYRLPFEGAESLAEAGARVARHLRDTLRPGQVVLHVGHGASFRHACHQLGVLEKEDIPKLSTFHARPLLLCHEADGRWHHLAGAWKVRIPTEDPTD</sequence>
<feature type="active site" description="Tele-phosphohistidine intermediate" evidence="6">
    <location>
        <position position="12"/>
    </location>
</feature>
<dbReference type="GO" id="GO:0006096">
    <property type="term" value="P:glycolytic process"/>
    <property type="evidence" value="ECO:0007669"/>
    <property type="project" value="UniProtKB-KW"/>
</dbReference>
<evidence type="ECO:0000256" key="1">
    <source>
        <dbReference type="ARBA" id="ARBA00006717"/>
    </source>
</evidence>
<evidence type="ECO:0000256" key="8">
    <source>
        <dbReference type="PIRSR" id="PIRSR613078-3"/>
    </source>
</evidence>